<dbReference type="Pfam" id="PF07944">
    <property type="entry name" value="Beta-AFase-like_GH127_cat"/>
    <property type="match status" value="1"/>
</dbReference>
<gene>
    <name evidence="5" type="ORF">SAMN05421823_104459</name>
</gene>
<feature type="domain" description="Glycoside hydrolase GH146 substrate-binding" evidence="3">
    <location>
        <begin position="649"/>
        <end position="783"/>
    </location>
</feature>
<dbReference type="Pfam" id="PF20620">
    <property type="entry name" value="DUF6805"/>
    <property type="match status" value="1"/>
</dbReference>
<dbReference type="InterPro" id="IPR008928">
    <property type="entry name" value="6-hairpin_glycosidase_sf"/>
</dbReference>
<evidence type="ECO:0000259" key="3">
    <source>
        <dbReference type="Pfam" id="PF20620"/>
    </source>
</evidence>
<accession>A0A1G9HKC1</accession>
<name>A0A1G9HKC1_9BACT</name>
<dbReference type="OrthoDB" id="9757939at2"/>
<evidence type="ECO:0000259" key="1">
    <source>
        <dbReference type="Pfam" id="PF07944"/>
    </source>
</evidence>
<dbReference type="EMBL" id="FNFO01000004">
    <property type="protein sequence ID" value="SDL13184.1"/>
    <property type="molecule type" value="Genomic_DNA"/>
</dbReference>
<dbReference type="PANTHER" id="PTHR31151">
    <property type="entry name" value="PROLINE-TRNA LIGASE (DUF1680)"/>
    <property type="match status" value="1"/>
</dbReference>
<dbReference type="InterPro" id="IPR049046">
    <property type="entry name" value="Beta-AFase-like_GH127_middle"/>
</dbReference>
<dbReference type="SUPFAM" id="SSF48208">
    <property type="entry name" value="Six-hairpin glycosidases"/>
    <property type="match status" value="1"/>
</dbReference>
<dbReference type="Pfam" id="PF16375">
    <property type="entry name" value="DUF4986"/>
    <property type="match status" value="1"/>
</dbReference>
<feature type="domain" description="Non-reducing end beta-L-arabinofuranosidase-like GH127 catalytic" evidence="1">
    <location>
        <begin position="29"/>
        <end position="409"/>
    </location>
</feature>
<proteinExistence type="predicted"/>
<sequence length="786" mass="87779">MLGVAWTLSAGSLSVCAQAPAVDLFPLASVRLLDGPFRQAEQVDLDYILTLEPDRLLAPYLREAGLTPKADTYGNWEGSGLDGHIGGHYLTALAQMAADGHQEARDRLNYMIGELKRCQDANGNGYIGGTPGGKAMWQEVAQGHIDAGSFSLNGKWVPWYNLHKLYAGLRDAYLIAGNEEAKAMLIRLTDWSLNLVAGLSDAQVQDMLRSEHGGMNEVFADVAALTGDEKYLALARRFSHRVVLEPLLAHKDQLTGMHANTQIPKVIGFKRIAEVGGDTSWADAAAFFWETVVDHRTVTIGGNSVREHFHPADDFTPMITDREGPESCNTYNMLRLSKMLYQTSRSLSYLDYYERALYNHILSTQHPTRGGFVYFTPMRPQHYRVYSQPAEGMWCCVGSGLENHGKYGELIYAHTDQDLFVNLFIPSELTWAEKGVTLTQQTNFPDEETTRLTIQPKKATRFTLRLRYPAWVAKGAMQVNVNGKAVPVVAAPDTYVAVDRKWKKGDVVEVTLPMENHVEQLPDGSDYFAVLHGPIVLAAKTSTQELDGLQADDSRMGHIAAGPLYPMEEAPMLVSADAQFVDKIRPVPGKPLTFTAPDLIYPQRFANLELIPFFRLHDARYMLYWQHTTPEGLKAIQARLKREEEARLALEAITIDQVAPGEQQPESDHFFKGERTESGIYRNRHWRHAKGWFSYALKDKQQEAAALRVTYSGQDRDRQFDILVNETRVATVALDGSQGDTFFTVDYPLPPELIQAASDKTLVVKFAAHPGSMAGGIYHVRLLRAH</sequence>
<dbReference type="InterPro" id="IPR012878">
    <property type="entry name" value="Beta-AFase-like_GH127_cat"/>
</dbReference>
<dbReference type="GO" id="GO:0005975">
    <property type="term" value="P:carbohydrate metabolic process"/>
    <property type="evidence" value="ECO:0007669"/>
    <property type="project" value="InterPro"/>
</dbReference>
<reference evidence="5 6" key="1">
    <citation type="submission" date="2016-10" db="EMBL/GenBank/DDBJ databases">
        <authorList>
            <person name="de Groot N.N."/>
        </authorList>
    </citation>
    <scope>NUCLEOTIDE SEQUENCE [LARGE SCALE GENOMIC DNA]</scope>
    <source>
        <strain evidence="5 6">DSM 25186</strain>
    </source>
</reference>
<evidence type="ECO:0000259" key="2">
    <source>
        <dbReference type="Pfam" id="PF16375"/>
    </source>
</evidence>
<dbReference type="PANTHER" id="PTHR31151:SF0">
    <property type="entry name" value="PROLINE-TRNA LIGASE (DUF1680)"/>
    <property type="match status" value="1"/>
</dbReference>
<dbReference type="AlphaFoldDB" id="A0A1G9HKC1"/>
<dbReference type="InterPro" id="IPR032275">
    <property type="entry name" value="DUF4986"/>
</dbReference>
<protein>
    <submittedName>
        <fullName evidence="5">Uncharacterized protein</fullName>
    </submittedName>
</protein>
<dbReference type="Pfam" id="PF20736">
    <property type="entry name" value="Glyco_hydro127M"/>
    <property type="match status" value="1"/>
</dbReference>
<dbReference type="InterPro" id="IPR046544">
    <property type="entry name" value="GH146_SB_dom"/>
</dbReference>
<keyword evidence="6" id="KW-1185">Reference proteome</keyword>
<evidence type="ECO:0000313" key="6">
    <source>
        <dbReference type="Proteomes" id="UP000198510"/>
    </source>
</evidence>
<evidence type="ECO:0000259" key="4">
    <source>
        <dbReference type="Pfam" id="PF20736"/>
    </source>
</evidence>
<organism evidence="5 6">
    <name type="scientific">Catalinimonas alkaloidigena</name>
    <dbReference type="NCBI Taxonomy" id="1075417"/>
    <lineage>
        <taxon>Bacteria</taxon>
        <taxon>Pseudomonadati</taxon>
        <taxon>Bacteroidota</taxon>
        <taxon>Cytophagia</taxon>
        <taxon>Cytophagales</taxon>
        <taxon>Catalimonadaceae</taxon>
        <taxon>Catalinimonas</taxon>
    </lineage>
</organism>
<dbReference type="STRING" id="1075417.SAMN05421823_104459"/>
<feature type="domain" description="Non-reducing end beta-L-arabinofuranosidase-like GH127 middle" evidence="4">
    <location>
        <begin position="419"/>
        <end position="514"/>
    </location>
</feature>
<evidence type="ECO:0000313" key="5">
    <source>
        <dbReference type="EMBL" id="SDL13184.1"/>
    </source>
</evidence>
<feature type="domain" description="DUF4986" evidence="2">
    <location>
        <begin position="543"/>
        <end position="625"/>
    </location>
</feature>
<dbReference type="Proteomes" id="UP000198510">
    <property type="component" value="Unassembled WGS sequence"/>
</dbReference>